<evidence type="ECO:0000256" key="4">
    <source>
        <dbReference type="ARBA" id="ARBA00022496"/>
    </source>
</evidence>
<evidence type="ECO:0000256" key="9">
    <source>
        <dbReference type="ARBA" id="ARBA00023077"/>
    </source>
</evidence>
<protein>
    <submittedName>
        <fullName evidence="17">Iron complex outermembrane recepter protein</fullName>
    </submittedName>
</protein>
<feature type="signal peptide" evidence="14">
    <location>
        <begin position="1"/>
        <end position="20"/>
    </location>
</feature>
<dbReference type="AlphaFoldDB" id="A0A1G8ZLQ5"/>
<dbReference type="Pfam" id="PF13715">
    <property type="entry name" value="CarbopepD_reg_2"/>
    <property type="match status" value="1"/>
</dbReference>
<dbReference type="CDD" id="cd01347">
    <property type="entry name" value="ligand_gated_channel"/>
    <property type="match status" value="1"/>
</dbReference>
<comment type="similarity">
    <text evidence="12 13">Belongs to the TonB-dependent receptor family.</text>
</comment>
<keyword evidence="7" id="KW-0408">Iron</keyword>
<dbReference type="InterPro" id="IPR008969">
    <property type="entry name" value="CarboxyPept-like_regulatory"/>
</dbReference>
<keyword evidence="2 12" id="KW-0813">Transport</keyword>
<evidence type="ECO:0000313" key="18">
    <source>
        <dbReference type="Proteomes" id="UP000199580"/>
    </source>
</evidence>
<dbReference type="PROSITE" id="PS52016">
    <property type="entry name" value="TONB_DEPENDENT_REC_3"/>
    <property type="match status" value="1"/>
</dbReference>
<dbReference type="InterPro" id="IPR012910">
    <property type="entry name" value="Plug_dom"/>
</dbReference>
<keyword evidence="10 12" id="KW-0472">Membrane</keyword>
<evidence type="ECO:0000256" key="6">
    <source>
        <dbReference type="ARBA" id="ARBA00022729"/>
    </source>
</evidence>
<dbReference type="PROSITE" id="PS01156">
    <property type="entry name" value="TONB_DEPENDENT_REC_2"/>
    <property type="match status" value="1"/>
</dbReference>
<keyword evidence="9 13" id="KW-0798">TonB box</keyword>
<evidence type="ECO:0000256" key="5">
    <source>
        <dbReference type="ARBA" id="ARBA00022692"/>
    </source>
</evidence>
<dbReference type="RefSeq" id="WP_091396406.1">
    <property type="nucleotide sequence ID" value="NZ_BKAI01000019.1"/>
</dbReference>
<keyword evidence="11 12" id="KW-0998">Cell outer membrane</keyword>
<keyword evidence="18" id="KW-1185">Reference proteome</keyword>
<dbReference type="InterPro" id="IPR010917">
    <property type="entry name" value="TonB_rcpt_CS"/>
</dbReference>
<proteinExistence type="inferred from homology"/>
<evidence type="ECO:0000256" key="7">
    <source>
        <dbReference type="ARBA" id="ARBA00023004"/>
    </source>
</evidence>
<evidence type="ECO:0000256" key="2">
    <source>
        <dbReference type="ARBA" id="ARBA00022448"/>
    </source>
</evidence>
<dbReference type="EMBL" id="FNEZ01000004">
    <property type="protein sequence ID" value="SDK15977.1"/>
    <property type="molecule type" value="Genomic_DNA"/>
</dbReference>
<keyword evidence="6 14" id="KW-0732">Signal</keyword>
<evidence type="ECO:0000256" key="13">
    <source>
        <dbReference type="RuleBase" id="RU003357"/>
    </source>
</evidence>
<dbReference type="SUPFAM" id="SSF49464">
    <property type="entry name" value="Carboxypeptidase regulatory domain-like"/>
    <property type="match status" value="1"/>
</dbReference>
<dbReference type="InterPro" id="IPR000531">
    <property type="entry name" value="Beta-barrel_TonB"/>
</dbReference>
<name>A0A1G8ZLQ5_9FLAO</name>
<dbReference type="STRING" id="1128970.SAMN04487935_2653"/>
<dbReference type="OrthoDB" id="9775095at2"/>
<comment type="subcellular location">
    <subcellularLocation>
        <location evidence="1 12">Cell outer membrane</location>
        <topology evidence="1 12">Multi-pass membrane protein</topology>
    </subcellularLocation>
</comment>
<dbReference type="GO" id="GO:0006826">
    <property type="term" value="P:iron ion transport"/>
    <property type="evidence" value="ECO:0007669"/>
    <property type="project" value="UniProtKB-KW"/>
</dbReference>
<dbReference type="Proteomes" id="UP000199580">
    <property type="component" value="Unassembled WGS sequence"/>
</dbReference>
<dbReference type="Pfam" id="PF00593">
    <property type="entry name" value="TonB_dep_Rec_b-barrel"/>
    <property type="match status" value="1"/>
</dbReference>
<dbReference type="Gene3D" id="2.40.170.20">
    <property type="entry name" value="TonB-dependent receptor, beta-barrel domain"/>
    <property type="match status" value="1"/>
</dbReference>
<keyword evidence="5 12" id="KW-0812">Transmembrane</keyword>
<evidence type="ECO:0000256" key="12">
    <source>
        <dbReference type="PROSITE-ProRule" id="PRU01360"/>
    </source>
</evidence>
<dbReference type="PANTHER" id="PTHR32552:SF81">
    <property type="entry name" value="TONB-DEPENDENT OUTER MEMBRANE RECEPTOR"/>
    <property type="match status" value="1"/>
</dbReference>
<reference evidence="17 18" key="1">
    <citation type="submission" date="2016-10" db="EMBL/GenBank/DDBJ databases">
        <authorList>
            <person name="de Groot N.N."/>
        </authorList>
    </citation>
    <scope>NUCLEOTIDE SEQUENCE [LARGE SCALE GENOMIC DNA]</scope>
    <source>
        <strain evidence="17 18">CGMCC 1.10076</strain>
    </source>
</reference>
<evidence type="ECO:0000313" key="17">
    <source>
        <dbReference type="EMBL" id="SDK15977.1"/>
    </source>
</evidence>
<dbReference type="Pfam" id="PF07715">
    <property type="entry name" value="Plug"/>
    <property type="match status" value="1"/>
</dbReference>
<dbReference type="InterPro" id="IPR039426">
    <property type="entry name" value="TonB-dep_rcpt-like"/>
</dbReference>
<accession>A0A1G8ZLQ5</accession>
<keyword evidence="3 12" id="KW-1134">Transmembrane beta strand</keyword>
<evidence type="ECO:0000256" key="10">
    <source>
        <dbReference type="ARBA" id="ARBA00023136"/>
    </source>
</evidence>
<sequence length="776" mass="87324">MHLKYFIIITLSFWATYSFAQNLQGTIRSQTGIPLAFANISVLNSSKATMTDRDGNFALSLPDGIYTIAVSFVGYATQTKKVQIEKDHSTAIDFILTKQSRQLDEVVITSEKREERLQQTPVAISSLSGKKLNDYRAWNIADLTAIAPSLFVSEHGNSSGSNFFNIRGTMGFTNEQSVATYVDGVYQFDFYSTPINFNNIDRIEILRGPQGTLYGRNAFSGVVNIITKKPTNTTSGFATLDFGNYDQQRYSIGFNTPIVKDILFFNIAAQFNKRGSIYSNPTLNTDNFDGRKDFNIDGNLKYLISDKWQVILNAKTENDNDKGAYPWSSSYDDVLNNGYRAFGNWDNTERRSNTNVSATVNYFGTHFNFTSVSSGIDFHVWFPGRFDFDFTADKLISGSNATKSRQLTQEFRFSSPANDGNLKWTAGSYLFAEKTKTNFITYYEEGYVIIDPKAPYSTTTNGVRKNGGVAFFGQASYSVTPKLDFTAGARYEVEKKDRSESNNLIEDNVITLITATETDSKTFNAFTPKLSLSYKITDNSLVYVSYAKGFRVGGFNIGAAGANNITYDPEKSDNYESAIKNNFFQNKLKLNLTAFYLQQKDQQVGTSTDGVNYLMLNVGNMNNFGLEAEVSAIPFKNFVLDWNASYSNAKYAKLDLYDYASSSTINYKGNRPINNPEFSSMLAGQYNYPITKSKQNLAVFGRIEYRYVGKYYLDFLNTQYQMGYGLINTRFGITAKNYEIALWARNLKDARYVSWGYGSYLLGSPRMWGVTLTGKF</sequence>
<dbReference type="Gene3D" id="2.60.40.1120">
    <property type="entry name" value="Carboxypeptidase-like, regulatory domain"/>
    <property type="match status" value="1"/>
</dbReference>
<gene>
    <name evidence="17" type="ORF">SAMN04487935_2653</name>
</gene>
<evidence type="ECO:0000256" key="3">
    <source>
        <dbReference type="ARBA" id="ARBA00022452"/>
    </source>
</evidence>
<evidence type="ECO:0000256" key="14">
    <source>
        <dbReference type="SAM" id="SignalP"/>
    </source>
</evidence>
<evidence type="ECO:0000256" key="11">
    <source>
        <dbReference type="ARBA" id="ARBA00023237"/>
    </source>
</evidence>
<organism evidence="17 18">
    <name type="scientific">Flavobacterium noncentrifugens</name>
    <dbReference type="NCBI Taxonomy" id="1128970"/>
    <lineage>
        <taxon>Bacteria</taxon>
        <taxon>Pseudomonadati</taxon>
        <taxon>Bacteroidota</taxon>
        <taxon>Flavobacteriia</taxon>
        <taxon>Flavobacteriales</taxon>
        <taxon>Flavobacteriaceae</taxon>
        <taxon>Flavobacterium</taxon>
    </lineage>
</organism>
<feature type="chain" id="PRO_5011449877" evidence="14">
    <location>
        <begin position="21"/>
        <end position="776"/>
    </location>
</feature>
<dbReference type="GO" id="GO:0009279">
    <property type="term" value="C:cell outer membrane"/>
    <property type="evidence" value="ECO:0007669"/>
    <property type="project" value="UniProtKB-SubCell"/>
</dbReference>
<evidence type="ECO:0000259" key="16">
    <source>
        <dbReference type="Pfam" id="PF07715"/>
    </source>
</evidence>
<keyword evidence="8" id="KW-0406">Ion transport</keyword>
<evidence type="ECO:0000259" key="15">
    <source>
        <dbReference type="Pfam" id="PF00593"/>
    </source>
</evidence>
<keyword evidence="4" id="KW-0410">Iron transport</keyword>
<dbReference type="InterPro" id="IPR036942">
    <property type="entry name" value="Beta-barrel_TonB_sf"/>
</dbReference>
<feature type="domain" description="TonB-dependent receptor plug" evidence="16">
    <location>
        <begin position="117"/>
        <end position="222"/>
    </location>
</feature>
<dbReference type="SUPFAM" id="SSF56935">
    <property type="entry name" value="Porins"/>
    <property type="match status" value="1"/>
</dbReference>
<feature type="domain" description="TonB-dependent receptor-like beta-barrel" evidence="15">
    <location>
        <begin position="276"/>
        <end position="747"/>
    </location>
</feature>
<dbReference type="PANTHER" id="PTHR32552">
    <property type="entry name" value="FERRICHROME IRON RECEPTOR-RELATED"/>
    <property type="match status" value="1"/>
</dbReference>
<evidence type="ECO:0000256" key="8">
    <source>
        <dbReference type="ARBA" id="ARBA00023065"/>
    </source>
</evidence>
<evidence type="ECO:0000256" key="1">
    <source>
        <dbReference type="ARBA" id="ARBA00004571"/>
    </source>
</evidence>